<feature type="compositionally biased region" description="Basic and acidic residues" evidence="1">
    <location>
        <begin position="43"/>
        <end position="53"/>
    </location>
</feature>
<evidence type="ECO:0000256" key="1">
    <source>
        <dbReference type="SAM" id="MobiDB-lite"/>
    </source>
</evidence>
<proteinExistence type="predicted"/>
<feature type="compositionally biased region" description="Basic residues" evidence="1">
    <location>
        <begin position="1"/>
        <end position="17"/>
    </location>
</feature>
<sequence length="151" mass="17621">MASKKHLRNSREKRRERRKGEMDSGLSWADQWDNNPDPLPGESNDKKKKDGSGKSKLGKSLLSFKWMKELRKKSQEKNDAGDPKNRYHMQLLRFPSSEKKGSINRLLQNRFNGVDFEHGLPCKVLHSKETDLVKSIQQERGKNYFSIYSNK</sequence>
<organism evidence="2 3">
    <name type="scientific">Corchorus capsularis</name>
    <name type="common">Jute</name>
    <dbReference type="NCBI Taxonomy" id="210143"/>
    <lineage>
        <taxon>Eukaryota</taxon>
        <taxon>Viridiplantae</taxon>
        <taxon>Streptophyta</taxon>
        <taxon>Embryophyta</taxon>
        <taxon>Tracheophyta</taxon>
        <taxon>Spermatophyta</taxon>
        <taxon>Magnoliopsida</taxon>
        <taxon>eudicotyledons</taxon>
        <taxon>Gunneridae</taxon>
        <taxon>Pentapetalae</taxon>
        <taxon>rosids</taxon>
        <taxon>malvids</taxon>
        <taxon>Malvales</taxon>
        <taxon>Malvaceae</taxon>
        <taxon>Grewioideae</taxon>
        <taxon>Apeibeae</taxon>
        <taxon>Corchorus</taxon>
    </lineage>
</organism>
<accession>A0A1R3GQL0</accession>
<dbReference type="OrthoDB" id="1746404at2759"/>
<feature type="region of interest" description="Disordered" evidence="1">
    <location>
        <begin position="1"/>
        <end position="59"/>
    </location>
</feature>
<comment type="caution">
    <text evidence="2">The sequence shown here is derived from an EMBL/GenBank/DDBJ whole genome shotgun (WGS) entry which is preliminary data.</text>
</comment>
<protein>
    <submittedName>
        <fullName evidence="2">Uncharacterized protein</fullName>
    </submittedName>
</protein>
<reference evidence="2 3" key="1">
    <citation type="submission" date="2013-09" db="EMBL/GenBank/DDBJ databases">
        <title>Corchorus capsularis genome sequencing.</title>
        <authorList>
            <person name="Alam M."/>
            <person name="Haque M.S."/>
            <person name="Islam M.S."/>
            <person name="Emdad E.M."/>
            <person name="Islam M.M."/>
            <person name="Ahmed B."/>
            <person name="Halim A."/>
            <person name="Hossen Q.M.M."/>
            <person name="Hossain M.Z."/>
            <person name="Ahmed R."/>
            <person name="Khan M.M."/>
            <person name="Islam R."/>
            <person name="Rashid M.M."/>
            <person name="Khan S.A."/>
            <person name="Rahman M.S."/>
            <person name="Alam M."/>
        </authorList>
    </citation>
    <scope>NUCLEOTIDE SEQUENCE [LARGE SCALE GENOMIC DNA]</scope>
    <source>
        <strain evidence="3">cv. CVL-1</strain>
        <tissue evidence="2">Whole seedling</tissue>
    </source>
</reference>
<dbReference type="Proteomes" id="UP000188268">
    <property type="component" value="Unassembled WGS sequence"/>
</dbReference>
<evidence type="ECO:0000313" key="2">
    <source>
        <dbReference type="EMBL" id="OMO60395.1"/>
    </source>
</evidence>
<evidence type="ECO:0000313" key="3">
    <source>
        <dbReference type="Proteomes" id="UP000188268"/>
    </source>
</evidence>
<keyword evidence="3" id="KW-1185">Reference proteome</keyword>
<name>A0A1R3GQL0_COCAP</name>
<dbReference type="EMBL" id="AWWV01013702">
    <property type="protein sequence ID" value="OMO60395.1"/>
    <property type="molecule type" value="Genomic_DNA"/>
</dbReference>
<dbReference type="Gramene" id="OMO60395">
    <property type="protein sequence ID" value="OMO60395"/>
    <property type="gene ID" value="CCACVL1_24185"/>
</dbReference>
<dbReference type="AlphaFoldDB" id="A0A1R3GQL0"/>
<gene>
    <name evidence="2" type="ORF">CCACVL1_24185</name>
</gene>